<evidence type="ECO:0000259" key="9">
    <source>
        <dbReference type="Pfam" id="PF00892"/>
    </source>
</evidence>
<dbReference type="InterPro" id="IPR000620">
    <property type="entry name" value="EamA_dom"/>
</dbReference>
<dbReference type="SUPFAM" id="SSF103481">
    <property type="entry name" value="Multidrug resistance efflux transporter EmrE"/>
    <property type="match status" value="2"/>
</dbReference>
<evidence type="ECO:0000256" key="1">
    <source>
        <dbReference type="ARBA" id="ARBA00004651"/>
    </source>
</evidence>
<feature type="domain" description="EamA" evidence="9">
    <location>
        <begin position="191"/>
        <end position="335"/>
    </location>
</feature>
<comment type="similarity">
    <text evidence="2">Belongs to the drug/metabolite transporter (DMT) superfamily. Plant drug/metabolite exporter (P-DME) (TC 2.A.7.4) family.</text>
</comment>
<evidence type="ECO:0000256" key="4">
    <source>
        <dbReference type="ARBA" id="ARBA00022692"/>
    </source>
</evidence>
<feature type="domain" description="EamA" evidence="9">
    <location>
        <begin position="48"/>
        <end position="174"/>
    </location>
</feature>
<feature type="transmembrane region" description="Helical" evidence="8">
    <location>
        <begin position="296"/>
        <end position="314"/>
    </location>
</feature>
<evidence type="ECO:0000256" key="3">
    <source>
        <dbReference type="ARBA" id="ARBA00022475"/>
    </source>
</evidence>
<dbReference type="Proteomes" id="UP001489004">
    <property type="component" value="Unassembled WGS sequence"/>
</dbReference>
<evidence type="ECO:0000313" key="10">
    <source>
        <dbReference type="EMBL" id="KAK9824226.1"/>
    </source>
</evidence>
<gene>
    <name evidence="10" type="ORF">WJX72_008663</name>
</gene>
<feature type="transmembrane region" description="Helical" evidence="8">
    <location>
        <begin position="103"/>
        <end position="123"/>
    </location>
</feature>
<feature type="transmembrane region" description="Helical" evidence="8">
    <location>
        <begin position="135"/>
        <end position="152"/>
    </location>
</feature>
<dbReference type="InterPro" id="IPR051258">
    <property type="entry name" value="Diverse_Substrate_Transporter"/>
</dbReference>
<keyword evidence="5 8" id="KW-1133">Transmembrane helix</keyword>
<feature type="transmembrane region" description="Helical" evidence="8">
    <location>
        <begin position="267"/>
        <end position="284"/>
    </location>
</feature>
<evidence type="ECO:0000313" key="11">
    <source>
        <dbReference type="Proteomes" id="UP001489004"/>
    </source>
</evidence>
<dbReference type="Pfam" id="PF00892">
    <property type="entry name" value="EamA"/>
    <property type="match status" value="2"/>
</dbReference>
<evidence type="ECO:0000256" key="7">
    <source>
        <dbReference type="SAM" id="MobiDB-lite"/>
    </source>
</evidence>
<keyword evidence="6 8" id="KW-0472">Membrane</keyword>
<proteinExistence type="inferred from homology"/>
<keyword evidence="11" id="KW-1185">Reference proteome</keyword>
<feature type="transmembrane region" description="Helical" evidence="8">
    <location>
        <begin position="42"/>
        <end position="62"/>
    </location>
</feature>
<evidence type="ECO:0000256" key="8">
    <source>
        <dbReference type="SAM" id="Phobius"/>
    </source>
</evidence>
<keyword evidence="4 8" id="KW-0812">Transmembrane</keyword>
<feature type="region of interest" description="Disordered" evidence="7">
    <location>
        <begin position="1"/>
        <end position="40"/>
    </location>
</feature>
<evidence type="ECO:0000256" key="5">
    <source>
        <dbReference type="ARBA" id="ARBA00022989"/>
    </source>
</evidence>
<dbReference type="GO" id="GO:0005886">
    <property type="term" value="C:plasma membrane"/>
    <property type="evidence" value="ECO:0007669"/>
    <property type="project" value="UniProtKB-SubCell"/>
</dbReference>
<sequence>MPFQLPATTGTEEQETAEGLESDMDYKGHPTDPDSQHNSGGLLPVVSGQLCLTFVALLWGSYSPALRFLYAMDGPPNPASSPSKFKGPLAPLRNWMQSSSDSIVIAGLEMGLWNFGAAVFQAVGLEHTTATRSAFLIQATALLTPLLATLGGERPTRNVWIGCCIALMGTLLITADKHGAPDGEQAASMLSGDLAIFAAAFFFSMATVRLGRYTPYFQSVTLASAKSTAMALFSLGWLGVAAVGQVAEAAQLSDMWRSAGNPQAWGAVSWAAIGPGALAAFLQTKGQTTVPAAQSQVIYSSMPLWSALFAYLLLSGETMGPSGWVGGAAIVTAGLVASRK</sequence>
<dbReference type="EMBL" id="JALJOR010000002">
    <property type="protein sequence ID" value="KAK9824226.1"/>
    <property type="molecule type" value="Genomic_DNA"/>
</dbReference>
<protein>
    <recommendedName>
        <fullName evidence="9">EamA domain-containing protein</fullName>
    </recommendedName>
</protein>
<name>A0AAW1QSU6_9CHLO</name>
<evidence type="ECO:0000256" key="2">
    <source>
        <dbReference type="ARBA" id="ARBA00007635"/>
    </source>
</evidence>
<feature type="transmembrane region" description="Helical" evidence="8">
    <location>
        <begin position="159"/>
        <end position="175"/>
    </location>
</feature>
<reference evidence="10 11" key="1">
    <citation type="journal article" date="2024" name="Nat. Commun.">
        <title>Phylogenomics reveals the evolutionary origins of lichenization in chlorophyte algae.</title>
        <authorList>
            <person name="Puginier C."/>
            <person name="Libourel C."/>
            <person name="Otte J."/>
            <person name="Skaloud P."/>
            <person name="Haon M."/>
            <person name="Grisel S."/>
            <person name="Petersen M."/>
            <person name="Berrin J.G."/>
            <person name="Delaux P.M."/>
            <person name="Dal Grande F."/>
            <person name="Keller J."/>
        </authorList>
    </citation>
    <scope>NUCLEOTIDE SEQUENCE [LARGE SCALE GENOMIC DNA]</scope>
    <source>
        <strain evidence="10 11">SAG 2043</strain>
    </source>
</reference>
<dbReference type="AlphaFoldDB" id="A0AAW1QSU6"/>
<comment type="caution">
    <text evidence="10">The sequence shown here is derived from an EMBL/GenBank/DDBJ whole genome shotgun (WGS) entry which is preliminary data.</text>
</comment>
<keyword evidence="3" id="KW-1003">Cell membrane</keyword>
<evidence type="ECO:0000256" key="6">
    <source>
        <dbReference type="ARBA" id="ARBA00023136"/>
    </source>
</evidence>
<dbReference type="PANTHER" id="PTHR42920">
    <property type="entry name" value="OS03G0707200 PROTEIN-RELATED"/>
    <property type="match status" value="1"/>
</dbReference>
<comment type="subcellular location">
    <subcellularLocation>
        <location evidence="1">Cell membrane</location>
        <topology evidence="1">Multi-pass membrane protein</topology>
    </subcellularLocation>
</comment>
<feature type="transmembrane region" description="Helical" evidence="8">
    <location>
        <begin position="320"/>
        <end position="338"/>
    </location>
</feature>
<organism evidence="10 11">
    <name type="scientific">[Myrmecia] bisecta</name>
    <dbReference type="NCBI Taxonomy" id="41462"/>
    <lineage>
        <taxon>Eukaryota</taxon>
        <taxon>Viridiplantae</taxon>
        <taxon>Chlorophyta</taxon>
        <taxon>core chlorophytes</taxon>
        <taxon>Trebouxiophyceae</taxon>
        <taxon>Trebouxiales</taxon>
        <taxon>Trebouxiaceae</taxon>
        <taxon>Myrmecia</taxon>
    </lineage>
</organism>
<feature type="transmembrane region" description="Helical" evidence="8">
    <location>
        <begin position="187"/>
        <end position="208"/>
    </location>
</feature>
<dbReference type="PANTHER" id="PTHR42920:SF23">
    <property type="entry name" value="EAMA DOMAIN-CONTAINING PROTEIN"/>
    <property type="match status" value="1"/>
</dbReference>
<feature type="compositionally biased region" description="Acidic residues" evidence="7">
    <location>
        <begin position="12"/>
        <end position="23"/>
    </location>
</feature>
<feature type="transmembrane region" description="Helical" evidence="8">
    <location>
        <begin position="229"/>
        <end position="247"/>
    </location>
</feature>
<dbReference type="InterPro" id="IPR037185">
    <property type="entry name" value="EmrE-like"/>
</dbReference>
<feature type="compositionally biased region" description="Basic and acidic residues" evidence="7">
    <location>
        <begin position="24"/>
        <end position="35"/>
    </location>
</feature>
<accession>A0AAW1QSU6</accession>